<evidence type="ECO:0000313" key="2">
    <source>
        <dbReference type="EMBL" id="MCC9641038.1"/>
    </source>
</evidence>
<reference evidence="2" key="1">
    <citation type="submission" date="2021-11" db="EMBL/GenBank/DDBJ databases">
        <title>Genome sequence.</title>
        <authorList>
            <person name="Sun Q."/>
        </authorList>
    </citation>
    <scope>NUCLEOTIDE SEQUENCE</scope>
    <source>
        <strain evidence="2">JC740</strain>
    </source>
</reference>
<evidence type="ECO:0000313" key="3">
    <source>
        <dbReference type="Proteomes" id="UP001430306"/>
    </source>
</evidence>
<feature type="compositionally biased region" description="Low complexity" evidence="1">
    <location>
        <begin position="289"/>
        <end position="300"/>
    </location>
</feature>
<accession>A0ABS8NDY4</accession>
<evidence type="ECO:0000256" key="1">
    <source>
        <dbReference type="SAM" id="MobiDB-lite"/>
    </source>
</evidence>
<feature type="region of interest" description="Disordered" evidence="1">
    <location>
        <begin position="154"/>
        <end position="176"/>
    </location>
</feature>
<gene>
    <name evidence="2" type="ORF">LOC71_02045</name>
</gene>
<comment type="caution">
    <text evidence="2">The sequence shown here is derived from an EMBL/GenBank/DDBJ whole genome shotgun (WGS) entry which is preliminary data.</text>
</comment>
<dbReference type="EMBL" id="JAJKFW010000004">
    <property type="protein sequence ID" value="MCC9641038.1"/>
    <property type="molecule type" value="Genomic_DNA"/>
</dbReference>
<organism evidence="2 3">
    <name type="scientific">Rhodopirellula halodulae</name>
    <dbReference type="NCBI Taxonomy" id="2894198"/>
    <lineage>
        <taxon>Bacteria</taxon>
        <taxon>Pseudomonadati</taxon>
        <taxon>Planctomycetota</taxon>
        <taxon>Planctomycetia</taxon>
        <taxon>Pirellulales</taxon>
        <taxon>Pirellulaceae</taxon>
        <taxon>Rhodopirellula</taxon>
    </lineage>
</organism>
<protein>
    <submittedName>
        <fullName evidence="2">DUF3352 domain-containing protein</fullName>
    </submittedName>
</protein>
<sequence length="681" mass="76042">MNPHRFTCLQHRFAPNVPVVRPVTPDFSLRATLAGRWFVAAVLAATLVCFQTSPAFAQSSSASAEPTRTTVPAPKLLPAETLAYIRVDDVNSIRADWETSSLGKMLNDPQMRPFVSDIYDILSELFDNVGKELGLTLDELRSLPQGQLAVALLEGPPPEENADNQNTNSEDEDDDEAIARRLRQKRRQQNSFAVAVMIDAGPSNRTMSDLVDRLMKLAEKNRFVIQTEQIGSIEMTRLVRQRGNGDVIEWFEQDGFYVIGFGRTVGKDIAKRLLASQRDDTSSGRSRRSSSSSESSETSTLAQNTDFVAVMSRSIGAEAEIPQTTFFINPYGIVKRIIARSGSAFFIAPIVQDLGIEKIRGVGGSMFRGGEIVETIGHVHVLIDPPRDGFFGVLRPEDTDVSPPDWVPADSASFTTVGWDIETAFENLGKIVNRFAGEGRFKDFTEKPVQDRFGVSLAEEVFPAMTGRVVTIQRYQLPANWNSMARVIAIEFSDAKEAKRLLEQMKSKVPPKDMKPEVIRGKTVYFAERPNFNAPIIRVPERSLMLLDNWLLLSDSREIIVEVLKSSDGEVDRLSADEDYVLLTSELGAKLEGETPFLFQFNRDSESFRILYEMANSEGSATVLENRGGDNPMTKRVAELMRRDDWPEWETLEKYFSVSGIFGYDEPGGIHIGTMNLRPIE</sequence>
<proteinExistence type="predicted"/>
<name>A0ABS8NDY4_9BACT</name>
<feature type="region of interest" description="Disordered" evidence="1">
    <location>
        <begin position="276"/>
        <end position="300"/>
    </location>
</feature>
<dbReference type="Proteomes" id="UP001430306">
    <property type="component" value="Unassembled WGS sequence"/>
</dbReference>
<dbReference type="RefSeq" id="WP_230270908.1">
    <property type="nucleotide sequence ID" value="NZ_JAJKFW010000004.1"/>
</dbReference>
<keyword evidence="3" id="KW-1185">Reference proteome</keyword>